<dbReference type="EMBL" id="VSTH01000094">
    <property type="protein sequence ID" value="TYO63647.1"/>
    <property type="molecule type" value="Genomic_DNA"/>
</dbReference>
<dbReference type="InterPro" id="IPR036291">
    <property type="entry name" value="NAD(P)-bd_dom_sf"/>
</dbReference>
<gene>
    <name evidence="3" type="ORF">FXV83_26065</name>
</gene>
<organism evidence="3 4">
    <name type="scientific">Bradyrhizobium hipponense</name>
    <dbReference type="NCBI Taxonomy" id="2605638"/>
    <lineage>
        <taxon>Bacteria</taxon>
        <taxon>Pseudomonadati</taxon>
        <taxon>Pseudomonadota</taxon>
        <taxon>Alphaproteobacteria</taxon>
        <taxon>Hyphomicrobiales</taxon>
        <taxon>Nitrobacteraceae</taxon>
        <taxon>Bradyrhizobium</taxon>
    </lineage>
</organism>
<dbReference type="InterPro" id="IPR023401">
    <property type="entry name" value="ODC_N"/>
</dbReference>
<evidence type="ECO:0000256" key="1">
    <source>
        <dbReference type="ARBA" id="ARBA00008903"/>
    </source>
</evidence>
<evidence type="ECO:0000313" key="4">
    <source>
        <dbReference type="Proteomes" id="UP000324797"/>
    </source>
</evidence>
<dbReference type="AlphaFoldDB" id="A0A5S4YJJ2"/>
<dbReference type="SUPFAM" id="SSF51735">
    <property type="entry name" value="NAD(P)-binding Rossmann-fold domains"/>
    <property type="match status" value="1"/>
</dbReference>
<feature type="region of interest" description="Disordered" evidence="2">
    <location>
        <begin position="30"/>
        <end position="49"/>
    </location>
</feature>
<dbReference type="InterPro" id="IPR003462">
    <property type="entry name" value="ODC_Mu_crystall"/>
</dbReference>
<keyword evidence="4" id="KW-1185">Reference proteome</keyword>
<reference evidence="3 4" key="1">
    <citation type="submission" date="2019-08" db="EMBL/GenBank/DDBJ databases">
        <title>Bradyrhizobium hipponensis sp. nov., a rhizobium isolated from a Lupinus angustifolius root nodule in Tunisia.</title>
        <authorList>
            <person name="Off K."/>
            <person name="Rejili M."/>
            <person name="Mars M."/>
            <person name="Brachmann A."/>
            <person name="Marin M."/>
        </authorList>
    </citation>
    <scope>NUCLEOTIDE SEQUENCE [LARGE SCALE GENOMIC DNA]</scope>
    <source>
        <strain evidence="4">aSej3</strain>
    </source>
</reference>
<evidence type="ECO:0000256" key="2">
    <source>
        <dbReference type="SAM" id="MobiDB-lite"/>
    </source>
</evidence>
<evidence type="ECO:0000313" key="3">
    <source>
        <dbReference type="EMBL" id="TYO63647.1"/>
    </source>
</evidence>
<proteinExistence type="inferred from homology"/>
<protein>
    <submittedName>
        <fullName evidence="3">Uncharacterized protein</fullName>
    </submittedName>
</protein>
<sequence>MTNPAVSSLYMLFDGATGRPRAMIDGEALSSRRTATASALASRHPSRPR</sequence>
<accession>A0A5S4YJJ2</accession>
<name>A0A5S4YJJ2_9BRAD</name>
<dbReference type="Pfam" id="PF02423">
    <property type="entry name" value="OCD_Mu_crystall"/>
    <property type="match status" value="1"/>
</dbReference>
<feature type="compositionally biased region" description="Low complexity" evidence="2">
    <location>
        <begin position="30"/>
        <end position="43"/>
    </location>
</feature>
<comment type="caution">
    <text evidence="3">The sequence shown here is derived from an EMBL/GenBank/DDBJ whole genome shotgun (WGS) entry which is preliminary data.</text>
</comment>
<dbReference type="Gene3D" id="3.30.1780.10">
    <property type="entry name" value="ornithine cyclodeaminase, domain 1"/>
    <property type="match status" value="1"/>
</dbReference>
<comment type="similarity">
    <text evidence="1">Belongs to the ornithine cyclodeaminase/mu-crystallin family.</text>
</comment>
<dbReference type="Proteomes" id="UP000324797">
    <property type="component" value="Unassembled WGS sequence"/>
</dbReference>